<dbReference type="RefSeq" id="WP_204991338.1">
    <property type="nucleotide sequence ID" value="NZ_JBBGZA010000001.1"/>
</dbReference>
<proteinExistence type="predicted"/>
<organism evidence="1 2">
    <name type="scientific">Sphingomonas molluscorum</name>
    <dbReference type="NCBI Taxonomy" id="418184"/>
    <lineage>
        <taxon>Bacteria</taxon>
        <taxon>Pseudomonadati</taxon>
        <taxon>Pseudomonadota</taxon>
        <taxon>Alphaproteobacteria</taxon>
        <taxon>Sphingomonadales</taxon>
        <taxon>Sphingomonadaceae</taxon>
        <taxon>Sphingomonas</taxon>
    </lineage>
</organism>
<evidence type="ECO:0000313" key="1">
    <source>
        <dbReference type="EMBL" id="MEJ5094555.1"/>
    </source>
</evidence>
<gene>
    <name evidence="1" type="ORF">WH159_08365</name>
</gene>
<dbReference type="Proteomes" id="UP001380365">
    <property type="component" value="Unassembled WGS sequence"/>
</dbReference>
<accession>A0ABU8Q5Z3</accession>
<protein>
    <submittedName>
        <fullName evidence="1">Uncharacterized protein</fullName>
    </submittedName>
</protein>
<dbReference type="EMBL" id="JBBGZA010000001">
    <property type="protein sequence ID" value="MEJ5094555.1"/>
    <property type="molecule type" value="Genomic_DNA"/>
</dbReference>
<name>A0ABU8Q5Z3_9SPHN</name>
<comment type="caution">
    <text evidence="1">The sequence shown here is derived from an EMBL/GenBank/DDBJ whole genome shotgun (WGS) entry which is preliminary data.</text>
</comment>
<evidence type="ECO:0000313" key="2">
    <source>
        <dbReference type="Proteomes" id="UP001380365"/>
    </source>
</evidence>
<reference evidence="1 2" key="1">
    <citation type="submission" date="2023-12" db="EMBL/GenBank/DDBJ databases">
        <title>Gut-associated functions are favored during microbiome assembly across C. elegans life.</title>
        <authorList>
            <person name="Zimmermann J."/>
        </authorList>
    </citation>
    <scope>NUCLEOTIDE SEQUENCE [LARGE SCALE GENOMIC DNA]</scope>
    <source>
        <strain evidence="1 2">JUb134</strain>
    </source>
</reference>
<keyword evidence="2" id="KW-1185">Reference proteome</keyword>
<sequence>MSRGPDVTTLLERRLLLAGQAGGHGITIDGIESTPWASATFNGARHRVRLAGRATAELEAWLQALPEAELPLRGHLVADLALLSSETDGDRLCAEIEVLTVEER</sequence>